<evidence type="ECO:0000259" key="4">
    <source>
        <dbReference type="PROSITE" id="PS50932"/>
    </source>
</evidence>
<dbReference type="RefSeq" id="WP_316003748.1">
    <property type="nucleotide sequence ID" value="NZ_JAWDIT010000002.1"/>
</dbReference>
<proteinExistence type="predicted"/>
<keyword evidence="3" id="KW-0804">Transcription</keyword>
<feature type="domain" description="HTH lacI-type" evidence="4">
    <location>
        <begin position="1"/>
        <end position="53"/>
    </location>
</feature>
<dbReference type="PANTHER" id="PTHR30146">
    <property type="entry name" value="LACI-RELATED TRANSCRIPTIONAL REPRESSOR"/>
    <property type="match status" value="1"/>
</dbReference>
<dbReference type="Proteomes" id="UP001261125">
    <property type="component" value="Unassembled WGS sequence"/>
</dbReference>
<sequence length="341" mass="36362">MTDVARAAGVAIGTVSNVLNHPDKVAPATLERVQGAIAQLGFVRNTNAQQLAAGRSRSIGLVVIDISNSLFVDIARGAQRYATELSMNVLVANSDNRIDQQRADLDFFDGARVGGILLAPMEDAGDDVARIRTHGRPTIMLNYDTGRNDCCQVLVDNEEVGYLAARHLIEIGRTRLAFVGGRDYLQPVALRRRGVRRAVAEENGRVTLQEIPTENLDPPGGLRAGEELAPQVRDGRLDGVIAVTDLLAMALIQVFGAEGIAVPGDVAVMGCDHNSAAWGGMIPLTSVQMQGIDMGREGVRLLLAELGEDPATHEHVTTVLRPELVVRESTVGRSAISAASV</sequence>
<evidence type="ECO:0000256" key="2">
    <source>
        <dbReference type="ARBA" id="ARBA00023125"/>
    </source>
</evidence>
<dbReference type="InterPro" id="IPR028082">
    <property type="entry name" value="Peripla_BP_I"/>
</dbReference>
<dbReference type="Gene3D" id="1.10.260.40">
    <property type="entry name" value="lambda repressor-like DNA-binding domains"/>
    <property type="match status" value="1"/>
</dbReference>
<dbReference type="SUPFAM" id="SSF47413">
    <property type="entry name" value="lambda repressor-like DNA-binding domains"/>
    <property type="match status" value="1"/>
</dbReference>
<dbReference type="CDD" id="cd01392">
    <property type="entry name" value="HTH_LacI"/>
    <property type="match status" value="1"/>
</dbReference>
<accession>A0ABU3SL44</accession>
<dbReference type="InterPro" id="IPR010982">
    <property type="entry name" value="Lambda_DNA-bd_dom_sf"/>
</dbReference>
<evidence type="ECO:0000256" key="3">
    <source>
        <dbReference type="ARBA" id="ARBA00023163"/>
    </source>
</evidence>
<dbReference type="EMBL" id="JAWDIT010000002">
    <property type="protein sequence ID" value="MDU0345102.1"/>
    <property type="molecule type" value="Genomic_DNA"/>
</dbReference>
<dbReference type="GO" id="GO:0003677">
    <property type="term" value="F:DNA binding"/>
    <property type="evidence" value="ECO:0007669"/>
    <property type="project" value="UniProtKB-KW"/>
</dbReference>
<dbReference type="InterPro" id="IPR046335">
    <property type="entry name" value="LacI/GalR-like_sensor"/>
</dbReference>
<protein>
    <submittedName>
        <fullName evidence="5">LacI family DNA-binding transcriptional regulator</fullName>
    </submittedName>
</protein>
<comment type="caution">
    <text evidence="5">The sequence shown here is derived from an EMBL/GenBank/DDBJ whole genome shotgun (WGS) entry which is preliminary data.</text>
</comment>
<dbReference type="Pfam" id="PF00356">
    <property type="entry name" value="LacI"/>
    <property type="match status" value="1"/>
</dbReference>
<dbReference type="Gene3D" id="3.40.50.2300">
    <property type="match status" value="2"/>
</dbReference>
<dbReference type="Pfam" id="PF13377">
    <property type="entry name" value="Peripla_BP_3"/>
    <property type="match status" value="1"/>
</dbReference>
<dbReference type="SMART" id="SM00354">
    <property type="entry name" value="HTH_LACI"/>
    <property type="match status" value="1"/>
</dbReference>
<reference evidence="5 6" key="1">
    <citation type="submission" date="2023-09" db="EMBL/GenBank/DDBJ databases">
        <title>Microbacterium fusihabitans sp. nov., Microbacterium phycihabitans sp. nov., and Microbacterium cervinum sp. nov., isolated from dried seaweeds of beach.</title>
        <authorList>
            <person name="Lee S.D."/>
        </authorList>
    </citation>
    <scope>NUCLEOTIDE SEQUENCE [LARGE SCALE GENOMIC DNA]</scope>
    <source>
        <strain evidence="5 6">KSW2-29</strain>
    </source>
</reference>
<dbReference type="PROSITE" id="PS50932">
    <property type="entry name" value="HTH_LACI_2"/>
    <property type="match status" value="1"/>
</dbReference>
<dbReference type="PANTHER" id="PTHR30146:SF109">
    <property type="entry name" value="HTH-TYPE TRANSCRIPTIONAL REGULATOR GALS"/>
    <property type="match status" value="1"/>
</dbReference>
<gene>
    <name evidence="5" type="ORF">RWH44_05245</name>
</gene>
<organism evidence="5 6">
    <name type="scientific">Microbacterium phycohabitans</name>
    <dbReference type="NCBI Taxonomy" id="3075993"/>
    <lineage>
        <taxon>Bacteria</taxon>
        <taxon>Bacillati</taxon>
        <taxon>Actinomycetota</taxon>
        <taxon>Actinomycetes</taxon>
        <taxon>Micrococcales</taxon>
        <taxon>Microbacteriaceae</taxon>
        <taxon>Microbacterium</taxon>
    </lineage>
</organism>
<evidence type="ECO:0000313" key="6">
    <source>
        <dbReference type="Proteomes" id="UP001261125"/>
    </source>
</evidence>
<dbReference type="InterPro" id="IPR000843">
    <property type="entry name" value="HTH_LacI"/>
</dbReference>
<name>A0ABU3SL44_9MICO</name>
<keyword evidence="1" id="KW-0805">Transcription regulation</keyword>
<dbReference type="SUPFAM" id="SSF53822">
    <property type="entry name" value="Periplasmic binding protein-like I"/>
    <property type="match status" value="1"/>
</dbReference>
<keyword evidence="2 5" id="KW-0238">DNA-binding</keyword>
<evidence type="ECO:0000313" key="5">
    <source>
        <dbReference type="EMBL" id="MDU0345102.1"/>
    </source>
</evidence>
<evidence type="ECO:0000256" key="1">
    <source>
        <dbReference type="ARBA" id="ARBA00023015"/>
    </source>
</evidence>
<keyword evidence="6" id="KW-1185">Reference proteome</keyword>